<dbReference type="PANTHER" id="PTHR32309:SF13">
    <property type="entry name" value="FERRIC ENTEROBACTIN TRANSPORT PROTEIN FEPE"/>
    <property type="match status" value="1"/>
</dbReference>
<evidence type="ECO:0000313" key="2">
    <source>
        <dbReference type="EMBL" id="MFB9089860.1"/>
    </source>
</evidence>
<sequence>MEINPNTDEELSIKEIVIRGKGFWEYIVSRRKTVYKAMLVGAILGLAYSSIKQPEYSASLSFALEDKSSGGMNSLSIDSPFGIDLVGGGNGGAFSSSNLPELFMSRNMVERTLLTPVLFEKKKISLAEMYIQNKGWRKIWNENPQLKSIQFLPNSNRSGFTRVNDSILGIIYEDLSKTDLTVSQKDKKNGIIYINAKSTNELFAKYFTEALAKQVSDFYIDYKSKKARENVSILMKQTDSIRGELNSAITGVAVSVDNTFNLNPALNIKRASTSRRQVDVQANTVILTELVKQTELAKVALRKETPLIQVIDSPILPLKKDKVGIMSGVILGSLIALFLSLLFIVLKNIFKQILE</sequence>
<accession>A0ABV5GFF0</accession>
<keyword evidence="1" id="KW-0812">Transmembrane</keyword>
<protein>
    <submittedName>
        <fullName evidence="2">Lipopolysaccharide biosynthesis protein</fullName>
    </submittedName>
</protein>
<dbReference type="PANTHER" id="PTHR32309">
    <property type="entry name" value="TYROSINE-PROTEIN KINASE"/>
    <property type="match status" value="1"/>
</dbReference>
<keyword evidence="1" id="KW-1133">Transmembrane helix</keyword>
<organism evidence="2 3">
    <name type="scientific">Flavobacterium paronense</name>
    <dbReference type="NCBI Taxonomy" id="1392775"/>
    <lineage>
        <taxon>Bacteria</taxon>
        <taxon>Pseudomonadati</taxon>
        <taxon>Bacteroidota</taxon>
        <taxon>Flavobacteriia</taxon>
        <taxon>Flavobacteriales</taxon>
        <taxon>Flavobacteriaceae</taxon>
        <taxon>Flavobacterium</taxon>
    </lineage>
</organism>
<reference evidence="2 3" key="1">
    <citation type="submission" date="2024-09" db="EMBL/GenBank/DDBJ databases">
        <authorList>
            <person name="Sun Q."/>
            <person name="Mori K."/>
        </authorList>
    </citation>
    <scope>NUCLEOTIDE SEQUENCE [LARGE SCALE GENOMIC DNA]</scope>
    <source>
        <strain evidence="2 3">CECT 8460</strain>
    </source>
</reference>
<name>A0ABV5GFF0_9FLAO</name>
<dbReference type="EMBL" id="JBHMFB010000016">
    <property type="protein sequence ID" value="MFB9089860.1"/>
    <property type="molecule type" value="Genomic_DNA"/>
</dbReference>
<keyword evidence="3" id="KW-1185">Reference proteome</keyword>
<evidence type="ECO:0000256" key="1">
    <source>
        <dbReference type="SAM" id="Phobius"/>
    </source>
</evidence>
<gene>
    <name evidence="2" type="ORF">ACFFUU_09630</name>
</gene>
<evidence type="ECO:0000313" key="3">
    <source>
        <dbReference type="Proteomes" id="UP001589576"/>
    </source>
</evidence>
<proteinExistence type="predicted"/>
<comment type="caution">
    <text evidence="2">The sequence shown here is derived from an EMBL/GenBank/DDBJ whole genome shotgun (WGS) entry which is preliminary data.</text>
</comment>
<dbReference type="RefSeq" id="WP_290284118.1">
    <property type="nucleotide sequence ID" value="NZ_JAUFQN010000019.1"/>
</dbReference>
<dbReference type="InterPro" id="IPR050445">
    <property type="entry name" value="Bact_polysacc_biosynth/exp"/>
</dbReference>
<feature type="transmembrane region" description="Helical" evidence="1">
    <location>
        <begin position="323"/>
        <end position="346"/>
    </location>
</feature>
<dbReference type="Proteomes" id="UP001589576">
    <property type="component" value="Unassembled WGS sequence"/>
</dbReference>
<keyword evidence="1" id="KW-0472">Membrane</keyword>